<name>A0ABN9WG72_9DINO</name>
<dbReference type="PROSITE" id="PS51375">
    <property type="entry name" value="PPR"/>
    <property type="match status" value="5"/>
</dbReference>
<evidence type="ECO:0000256" key="1">
    <source>
        <dbReference type="ARBA" id="ARBA00022737"/>
    </source>
</evidence>
<reference evidence="4" key="1">
    <citation type="submission" date="2023-10" db="EMBL/GenBank/DDBJ databases">
        <authorList>
            <person name="Chen Y."/>
            <person name="Shah S."/>
            <person name="Dougan E. K."/>
            <person name="Thang M."/>
            <person name="Chan C."/>
        </authorList>
    </citation>
    <scope>NUCLEOTIDE SEQUENCE [LARGE SCALE GENOMIC DNA]</scope>
</reference>
<keyword evidence="5" id="KW-1185">Reference proteome</keyword>
<feature type="repeat" description="PPR" evidence="2">
    <location>
        <begin position="209"/>
        <end position="243"/>
    </location>
</feature>
<dbReference type="Pfam" id="PF13041">
    <property type="entry name" value="PPR_2"/>
    <property type="match status" value="1"/>
</dbReference>
<feature type="region of interest" description="Disordered" evidence="3">
    <location>
        <begin position="302"/>
        <end position="325"/>
    </location>
</feature>
<feature type="non-terminal residue" evidence="4">
    <location>
        <position position="381"/>
    </location>
</feature>
<dbReference type="EMBL" id="CAUYUJ010018543">
    <property type="protein sequence ID" value="CAK0884403.1"/>
    <property type="molecule type" value="Genomic_DNA"/>
</dbReference>
<keyword evidence="1" id="KW-0677">Repeat</keyword>
<evidence type="ECO:0000256" key="2">
    <source>
        <dbReference type="PROSITE-ProRule" id="PRU00708"/>
    </source>
</evidence>
<organism evidence="4 5">
    <name type="scientific">Prorocentrum cordatum</name>
    <dbReference type="NCBI Taxonomy" id="2364126"/>
    <lineage>
        <taxon>Eukaryota</taxon>
        <taxon>Sar</taxon>
        <taxon>Alveolata</taxon>
        <taxon>Dinophyceae</taxon>
        <taxon>Prorocentrales</taxon>
        <taxon>Prorocentraceae</taxon>
        <taxon>Prorocentrum</taxon>
    </lineage>
</organism>
<dbReference type="PANTHER" id="PTHR47447">
    <property type="entry name" value="OS03G0856100 PROTEIN"/>
    <property type="match status" value="1"/>
</dbReference>
<evidence type="ECO:0000313" key="5">
    <source>
        <dbReference type="Proteomes" id="UP001189429"/>
    </source>
</evidence>
<proteinExistence type="predicted"/>
<evidence type="ECO:0008006" key="6">
    <source>
        <dbReference type="Google" id="ProtNLM"/>
    </source>
</evidence>
<feature type="repeat" description="PPR" evidence="2">
    <location>
        <begin position="102"/>
        <end position="137"/>
    </location>
</feature>
<accession>A0ABN9WG72</accession>
<feature type="repeat" description="PPR" evidence="2">
    <location>
        <begin position="174"/>
        <end position="208"/>
    </location>
</feature>
<dbReference type="NCBIfam" id="TIGR00756">
    <property type="entry name" value="PPR"/>
    <property type="match status" value="5"/>
</dbReference>
<feature type="repeat" description="PPR" evidence="2">
    <location>
        <begin position="138"/>
        <end position="172"/>
    </location>
</feature>
<evidence type="ECO:0000256" key="3">
    <source>
        <dbReference type="SAM" id="MobiDB-lite"/>
    </source>
</evidence>
<sequence>FAVLQKRARERAHGRALAVLDGDPRQGTKLRQLRLRDQRLCAGRGRDPRGGVAGKEFCRGGRAQQVQLQRRHPWGRAGEAGLMIRAEQWLSALIGEDLFSPDVVSYNTVIHAYARTGNVDRTAEFWLQQMVKANLVPNEVTMGSLINACAEAGKLNRAERILEAMTEDHHLKPNDICYNAVIKACVNCRSFQRAEVWMLRMRREGFALTPMTYNLFIHGCAQAGDLTLADKYLNEMIKEGCEANRITFNLLLNLCANRGEVERAEACLHHMVSCGLEPDQVGRDVGNARAGDFEKLPAAGGPGSCALGAGPSERRAVDERSEPLPGQAWAEGDMRQTGAEQAAVVSCVGQAFAVAARAPGASFEAALGPASGPEAGRFITP</sequence>
<protein>
    <recommendedName>
        <fullName evidence="6">Pentacotripeptide-repeat region of PRORP domain-containing protein</fullName>
    </recommendedName>
</protein>
<comment type="caution">
    <text evidence="4">The sequence shown here is derived from an EMBL/GenBank/DDBJ whole genome shotgun (WGS) entry which is preliminary data.</text>
</comment>
<dbReference type="InterPro" id="IPR002885">
    <property type="entry name" value="PPR_rpt"/>
</dbReference>
<feature type="non-terminal residue" evidence="4">
    <location>
        <position position="1"/>
    </location>
</feature>
<gene>
    <name evidence="4" type="ORF">PCOR1329_LOCUS66364</name>
</gene>
<dbReference type="Pfam" id="PF13812">
    <property type="entry name" value="PPR_3"/>
    <property type="match status" value="1"/>
</dbReference>
<dbReference type="InterPro" id="IPR011990">
    <property type="entry name" value="TPR-like_helical_dom_sf"/>
</dbReference>
<dbReference type="Proteomes" id="UP001189429">
    <property type="component" value="Unassembled WGS sequence"/>
</dbReference>
<feature type="compositionally biased region" description="Basic and acidic residues" evidence="3">
    <location>
        <begin position="312"/>
        <end position="322"/>
    </location>
</feature>
<feature type="repeat" description="PPR" evidence="2">
    <location>
        <begin position="244"/>
        <end position="278"/>
    </location>
</feature>
<dbReference type="Gene3D" id="1.25.40.10">
    <property type="entry name" value="Tetratricopeptide repeat domain"/>
    <property type="match status" value="2"/>
</dbReference>
<dbReference type="PANTHER" id="PTHR47447:SF17">
    <property type="entry name" value="OS12G0638900 PROTEIN"/>
    <property type="match status" value="1"/>
</dbReference>
<evidence type="ECO:0000313" key="4">
    <source>
        <dbReference type="EMBL" id="CAK0884403.1"/>
    </source>
</evidence>